<dbReference type="OMA" id="RARCEHP"/>
<feature type="compositionally biased region" description="Basic and acidic residues" evidence="1">
    <location>
        <begin position="8"/>
        <end position="20"/>
    </location>
</feature>
<accession>K3ZKD0</accession>
<keyword evidence="4" id="KW-1185">Reference proteome</keyword>
<protein>
    <submittedName>
        <fullName evidence="2 3">Uncharacterized protein</fullName>
    </submittedName>
</protein>
<gene>
    <name evidence="2" type="ORF">SETIT_8G036500v2</name>
</gene>
<proteinExistence type="predicted"/>
<organism evidence="2">
    <name type="scientific">Setaria italica</name>
    <name type="common">Foxtail millet</name>
    <name type="synonym">Panicum italicum</name>
    <dbReference type="NCBI Taxonomy" id="4555"/>
    <lineage>
        <taxon>Eukaryota</taxon>
        <taxon>Viridiplantae</taxon>
        <taxon>Streptophyta</taxon>
        <taxon>Embryophyta</taxon>
        <taxon>Tracheophyta</taxon>
        <taxon>Spermatophyta</taxon>
        <taxon>Magnoliopsida</taxon>
        <taxon>Liliopsida</taxon>
        <taxon>Poales</taxon>
        <taxon>Poaceae</taxon>
        <taxon>PACMAD clade</taxon>
        <taxon>Panicoideae</taxon>
        <taxon>Panicodae</taxon>
        <taxon>Paniceae</taxon>
        <taxon>Cenchrinae</taxon>
        <taxon>Setaria</taxon>
    </lineage>
</organism>
<reference evidence="2" key="2">
    <citation type="submission" date="2015-07" db="EMBL/GenBank/DDBJ databases">
        <authorList>
            <person name="Noorani M."/>
        </authorList>
    </citation>
    <scope>NUCLEOTIDE SEQUENCE</scope>
    <source>
        <strain evidence="2">Yugu1</strain>
    </source>
</reference>
<feature type="region of interest" description="Disordered" evidence="1">
    <location>
        <begin position="37"/>
        <end position="114"/>
    </location>
</feature>
<dbReference type="Proteomes" id="UP000004995">
    <property type="component" value="Unassembled WGS sequence"/>
</dbReference>
<evidence type="ECO:0000313" key="2">
    <source>
        <dbReference type="EMBL" id="RCV37105.1"/>
    </source>
</evidence>
<dbReference type="EMBL" id="CM003535">
    <property type="protein sequence ID" value="RCV37105.1"/>
    <property type="molecule type" value="Genomic_DNA"/>
</dbReference>
<evidence type="ECO:0000313" key="3">
    <source>
        <dbReference type="EnsemblPlants" id="KQK93623"/>
    </source>
</evidence>
<name>K3ZKD0_SETIT</name>
<evidence type="ECO:0000256" key="1">
    <source>
        <dbReference type="SAM" id="MobiDB-lite"/>
    </source>
</evidence>
<evidence type="ECO:0000313" key="4">
    <source>
        <dbReference type="Proteomes" id="UP000004995"/>
    </source>
</evidence>
<reference evidence="2 4" key="1">
    <citation type="journal article" date="2012" name="Nat. Biotechnol.">
        <title>Reference genome sequence of the model plant Setaria.</title>
        <authorList>
            <person name="Bennetzen J.L."/>
            <person name="Schmutz J."/>
            <person name="Wang H."/>
            <person name="Percifield R."/>
            <person name="Hawkins J."/>
            <person name="Pontaroli A.C."/>
            <person name="Estep M."/>
            <person name="Feng L."/>
            <person name="Vaughn J.N."/>
            <person name="Grimwood J."/>
            <person name="Jenkins J."/>
            <person name="Barry K."/>
            <person name="Lindquist E."/>
            <person name="Hellsten U."/>
            <person name="Deshpande S."/>
            <person name="Wang X."/>
            <person name="Wu X."/>
            <person name="Mitros T."/>
            <person name="Triplett J."/>
            <person name="Yang X."/>
            <person name="Ye C.Y."/>
            <person name="Mauro-Herrera M."/>
            <person name="Wang L."/>
            <person name="Li P."/>
            <person name="Sharma M."/>
            <person name="Sharma R."/>
            <person name="Ronald P.C."/>
            <person name="Panaud O."/>
            <person name="Kellogg E.A."/>
            <person name="Brutnell T.P."/>
            <person name="Doust A.N."/>
            <person name="Tuskan G.A."/>
            <person name="Rokhsar D."/>
            <person name="Devos K.M."/>
        </authorList>
    </citation>
    <scope>NUCLEOTIDE SEQUENCE [LARGE SCALE GENOMIC DNA]</scope>
    <source>
        <strain evidence="4">cv. Yugu1</strain>
        <strain evidence="2">Yugu1</strain>
    </source>
</reference>
<reference evidence="3" key="3">
    <citation type="submission" date="2018-08" db="UniProtKB">
        <authorList>
            <consortium name="EnsemblPlants"/>
        </authorList>
    </citation>
    <scope>IDENTIFICATION</scope>
    <source>
        <strain evidence="3">Yugu1</strain>
    </source>
</reference>
<feature type="region of interest" description="Disordered" evidence="1">
    <location>
        <begin position="1"/>
        <end position="20"/>
    </location>
</feature>
<dbReference type="EMBL" id="AGNK02004623">
    <property type="status" value="NOT_ANNOTATED_CDS"/>
    <property type="molecule type" value="Genomic_DNA"/>
</dbReference>
<dbReference type="Gramene" id="KQK93623">
    <property type="protein sequence ID" value="KQK93623"/>
    <property type="gene ID" value="SETIT_027036mg"/>
</dbReference>
<dbReference type="EnsemblPlants" id="KQK93623">
    <property type="protein sequence ID" value="KQK93623"/>
    <property type="gene ID" value="SETIT_027036mg"/>
</dbReference>
<sequence length="114" mass="12096">MLAASSGTKEKIHPELYRPMETKNYWEQTAGMIDMPLAPETTGSIRLGGRARGEHPAPACSPQARGGQRFQAAPQSSSGGQGDPVLHRRHHQGDSRQGSSAGPGQSVRAHEGSN</sequence>
<dbReference type="AlphaFoldDB" id="K3ZKD0"/>
<dbReference type="HOGENOM" id="CLU_2125409_0_0_1"/>